<proteinExistence type="predicted"/>
<name>A0ABP7ERZ8_9ACTN</name>
<accession>A0ABP7ERZ8</accession>
<feature type="region of interest" description="Disordered" evidence="1">
    <location>
        <begin position="78"/>
        <end position="102"/>
    </location>
</feature>
<comment type="caution">
    <text evidence="2">The sequence shown here is derived from an EMBL/GenBank/DDBJ whole genome shotgun (WGS) entry which is preliminary data.</text>
</comment>
<protein>
    <submittedName>
        <fullName evidence="2">Uncharacterized protein</fullName>
    </submittedName>
</protein>
<reference evidence="3" key="1">
    <citation type="journal article" date="2019" name="Int. J. Syst. Evol. Microbiol.">
        <title>The Global Catalogue of Microorganisms (GCM) 10K type strain sequencing project: providing services to taxonomists for standard genome sequencing and annotation.</title>
        <authorList>
            <consortium name="The Broad Institute Genomics Platform"/>
            <consortium name="The Broad Institute Genome Sequencing Center for Infectious Disease"/>
            <person name="Wu L."/>
            <person name="Ma J."/>
        </authorList>
    </citation>
    <scope>NUCLEOTIDE SEQUENCE [LARGE SCALE GENOMIC DNA]</scope>
    <source>
        <strain evidence="3">JCM 16904</strain>
    </source>
</reference>
<keyword evidence="3" id="KW-1185">Reference proteome</keyword>
<sequence length="102" mass="11266">MFDDLPPLPPCEAANHSAMAMDAVKTPHEPQAIDNVSTVQSCSTLWTSPQGYQVIMTPAGPIVYRWIYRPAEEMTQFPMPTEGKRAKAAASEQSRSEASWAR</sequence>
<dbReference type="EMBL" id="BAAAZP010000309">
    <property type="protein sequence ID" value="GAA3723079.1"/>
    <property type="molecule type" value="Genomic_DNA"/>
</dbReference>
<evidence type="ECO:0000256" key="1">
    <source>
        <dbReference type="SAM" id="MobiDB-lite"/>
    </source>
</evidence>
<dbReference type="RefSeq" id="WP_344897987.1">
    <property type="nucleotide sequence ID" value="NZ_BAAAZP010000309.1"/>
</dbReference>
<feature type="compositionally biased region" description="Low complexity" evidence="1">
    <location>
        <begin position="88"/>
        <end position="102"/>
    </location>
</feature>
<dbReference type="Proteomes" id="UP001500902">
    <property type="component" value="Unassembled WGS sequence"/>
</dbReference>
<gene>
    <name evidence="2" type="ORF">GCM10022224_104550</name>
</gene>
<organism evidence="2 3">
    <name type="scientific">Nonomuraea antimicrobica</name>
    <dbReference type="NCBI Taxonomy" id="561173"/>
    <lineage>
        <taxon>Bacteria</taxon>
        <taxon>Bacillati</taxon>
        <taxon>Actinomycetota</taxon>
        <taxon>Actinomycetes</taxon>
        <taxon>Streptosporangiales</taxon>
        <taxon>Streptosporangiaceae</taxon>
        <taxon>Nonomuraea</taxon>
    </lineage>
</organism>
<evidence type="ECO:0000313" key="3">
    <source>
        <dbReference type="Proteomes" id="UP001500902"/>
    </source>
</evidence>
<evidence type="ECO:0000313" key="2">
    <source>
        <dbReference type="EMBL" id="GAA3723079.1"/>
    </source>
</evidence>